<dbReference type="PROSITE" id="PS50921">
    <property type="entry name" value="ANTAR"/>
    <property type="match status" value="1"/>
</dbReference>
<comment type="caution">
    <text evidence="7">The sequence shown here is derived from an EMBL/GenBank/DDBJ whole genome shotgun (WGS) entry which is preliminary data.</text>
</comment>
<evidence type="ECO:0000313" key="7">
    <source>
        <dbReference type="EMBL" id="HIU12835.1"/>
    </source>
</evidence>
<dbReference type="InterPro" id="IPR036388">
    <property type="entry name" value="WH-like_DNA-bd_sf"/>
</dbReference>
<dbReference type="Proteomes" id="UP000824175">
    <property type="component" value="Unassembled WGS sequence"/>
</dbReference>
<dbReference type="SUPFAM" id="SSF52172">
    <property type="entry name" value="CheY-like"/>
    <property type="match status" value="1"/>
</dbReference>
<proteinExistence type="predicted"/>
<reference evidence="7" key="1">
    <citation type="submission" date="2020-10" db="EMBL/GenBank/DDBJ databases">
        <authorList>
            <person name="Gilroy R."/>
        </authorList>
    </citation>
    <scope>NUCLEOTIDE SEQUENCE</scope>
    <source>
        <strain evidence="7">CHK195-11698</strain>
    </source>
</reference>
<dbReference type="InterPro" id="IPR005561">
    <property type="entry name" value="ANTAR"/>
</dbReference>
<gene>
    <name evidence="7" type="ORF">IAD15_02020</name>
</gene>
<sequence length="195" mass="22465">MSQPIIHRLLVVSPAQRFNEMLVSRLPASRFASPVFVKDASDARRRIIEESFDVILINTAANEESSIELALDMADRTACGILLLVRQEQFIHLESRLTERGVYVVAKPTTTQVLLQALQFVLATRERLKRLEQKNATIEEKMQEIRLVNQAKWLLIENRGMSEASAHRYIEKKAMDQCITRKTLAIMIIKQYKEE</sequence>
<dbReference type="GO" id="GO:0000160">
    <property type="term" value="P:phosphorelay signal transduction system"/>
    <property type="evidence" value="ECO:0007669"/>
    <property type="project" value="InterPro"/>
</dbReference>
<comment type="caution">
    <text evidence="3">Lacks conserved residue(s) required for the propagation of feature annotation.</text>
</comment>
<dbReference type="InterPro" id="IPR001789">
    <property type="entry name" value="Sig_transdc_resp-reg_receiver"/>
</dbReference>
<evidence type="ECO:0000256" key="4">
    <source>
        <dbReference type="SAM" id="Coils"/>
    </source>
</evidence>
<dbReference type="Pfam" id="PF03861">
    <property type="entry name" value="ANTAR"/>
    <property type="match status" value="1"/>
</dbReference>
<evidence type="ECO:0000256" key="2">
    <source>
        <dbReference type="ARBA" id="ARBA00024867"/>
    </source>
</evidence>
<feature type="domain" description="ANTAR" evidence="6">
    <location>
        <begin position="128"/>
        <end position="189"/>
    </location>
</feature>
<dbReference type="PROSITE" id="PS50110">
    <property type="entry name" value="RESPONSE_REGULATORY"/>
    <property type="match status" value="1"/>
</dbReference>
<comment type="function">
    <text evidence="2">May play the central regulatory role in sporulation. It may be an element of the effector pathway responsible for the activation of sporulation genes in response to nutritional stress. Spo0A may act in concert with spo0H (a sigma factor) to control the expression of some genes that are critical to the sporulation process.</text>
</comment>
<feature type="domain" description="Response regulatory" evidence="5">
    <location>
        <begin position="8"/>
        <end position="122"/>
    </location>
</feature>
<reference evidence="7" key="2">
    <citation type="journal article" date="2021" name="PeerJ">
        <title>Extensive microbial diversity within the chicken gut microbiome revealed by metagenomics and culture.</title>
        <authorList>
            <person name="Gilroy R."/>
            <person name="Ravi A."/>
            <person name="Getino M."/>
            <person name="Pursley I."/>
            <person name="Horton D.L."/>
            <person name="Alikhan N.F."/>
            <person name="Baker D."/>
            <person name="Gharbi K."/>
            <person name="Hall N."/>
            <person name="Watson M."/>
            <person name="Adriaenssens E.M."/>
            <person name="Foster-Nyarko E."/>
            <person name="Jarju S."/>
            <person name="Secka A."/>
            <person name="Antonio M."/>
            <person name="Oren A."/>
            <person name="Chaudhuri R.R."/>
            <person name="La Ragione R."/>
            <person name="Hildebrand F."/>
            <person name="Pallen M.J."/>
        </authorList>
    </citation>
    <scope>NUCLEOTIDE SEQUENCE</scope>
    <source>
        <strain evidence="7">CHK195-11698</strain>
    </source>
</reference>
<dbReference type="InterPro" id="IPR011006">
    <property type="entry name" value="CheY-like_superfamily"/>
</dbReference>
<dbReference type="SMART" id="SM01012">
    <property type="entry name" value="ANTAR"/>
    <property type="match status" value="1"/>
</dbReference>
<protein>
    <recommendedName>
        <fullName evidence="1">Stage 0 sporulation protein A homolog</fullName>
    </recommendedName>
</protein>
<keyword evidence="4" id="KW-0175">Coiled coil</keyword>
<accession>A0A9D1KZJ0</accession>
<name>A0A9D1KZJ0_9FIRM</name>
<dbReference type="GO" id="GO:0003723">
    <property type="term" value="F:RNA binding"/>
    <property type="evidence" value="ECO:0007669"/>
    <property type="project" value="InterPro"/>
</dbReference>
<evidence type="ECO:0000259" key="6">
    <source>
        <dbReference type="PROSITE" id="PS50921"/>
    </source>
</evidence>
<evidence type="ECO:0000256" key="3">
    <source>
        <dbReference type="PROSITE-ProRule" id="PRU00169"/>
    </source>
</evidence>
<dbReference type="AlphaFoldDB" id="A0A9D1KZJ0"/>
<dbReference type="Gene3D" id="3.40.50.2300">
    <property type="match status" value="1"/>
</dbReference>
<dbReference type="Gene3D" id="1.10.10.10">
    <property type="entry name" value="Winged helix-like DNA-binding domain superfamily/Winged helix DNA-binding domain"/>
    <property type="match status" value="1"/>
</dbReference>
<feature type="coiled-coil region" evidence="4">
    <location>
        <begin position="121"/>
        <end position="151"/>
    </location>
</feature>
<evidence type="ECO:0000313" key="8">
    <source>
        <dbReference type="Proteomes" id="UP000824175"/>
    </source>
</evidence>
<evidence type="ECO:0000256" key="1">
    <source>
        <dbReference type="ARBA" id="ARBA00018672"/>
    </source>
</evidence>
<organism evidence="7 8">
    <name type="scientific">Candidatus Fimiplasma intestinipullorum</name>
    <dbReference type="NCBI Taxonomy" id="2840825"/>
    <lineage>
        <taxon>Bacteria</taxon>
        <taxon>Bacillati</taxon>
        <taxon>Bacillota</taxon>
        <taxon>Clostridia</taxon>
        <taxon>Eubacteriales</taxon>
        <taxon>Candidatus Fimiplasma</taxon>
    </lineage>
</organism>
<evidence type="ECO:0000259" key="5">
    <source>
        <dbReference type="PROSITE" id="PS50110"/>
    </source>
</evidence>
<dbReference type="EMBL" id="DVMJ01000014">
    <property type="protein sequence ID" value="HIU12835.1"/>
    <property type="molecule type" value="Genomic_DNA"/>
</dbReference>